<feature type="region of interest" description="Disordered" evidence="1">
    <location>
        <begin position="246"/>
        <end position="271"/>
    </location>
</feature>
<feature type="region of interest" description="Disordered" evidence="1">
    <location>
        <begin position="438"/>
        <end position="464"/>
    </location>
</feature>
<evidence type="ECO:0000256" key="1">
    <source>
        <dbReference type="SAM" id="MobiDB-lite"/>
    </source>
</evidence>
<comment type="caution">
    <text evidence="2">The sequence shown here is derived from an EMBL/GenBank/DDBJ whole genome shotgun (WGS) entry which is preliminary data.</text>
</comment>
<dbReference type="EMBL" id="JAFJYH010000252">
    <property type="protein sequence ID" value="KAG4414719.1"/>
    <property type="molecule type" value="Genomic_DNA"/>
</dbReference>
<organism evidence="2 3">
    <name type="scientific">Cadophora malorum</name>
    <dbReference type="NCBI Taxonomy" id="108018"/>
    <lineage>
        <taxon>Eukaryota</taxon>
        <taxon>Fungi</taxon>
        <taxon>Dikarya</taxon>
        <taxon>Ascomycota</taxon>
        <taxon>Pezizomycotina</taxon>
        <taxon>Leotiomycetes</taxon>
        <taxon>Helotiales</taxon>
        <taxon>Ploettnerulaceae</taxon>
        <taxon>Cadophora</taxon>
    </lineage>
</organism>
<dbReference type="AlphaFoldDB" id="A0A8H7W8F5"/>
<gene>
    <name evidence="2" type="ORF">IFR04_012153</name>
</gene>
<feature type="region of interest" description="Disordered" evidence="1">
    <location>
        <begin position="97"/>
        <end position="121"/>
    </location>
</feature>
<reference evidence="2" key="1">
    <citation type="submission" date="2021-02" db="EMBL/GenBank/DDBJ databases">
        <title>Genome sequence Cadophora malorum strain M34.</title>
        <authorList>
            <person name="Stefanovic E."/>
            <person name="Vu D."/>
            <person name="Scully C."/>
            <person name="Dijksterhuis J."/>
            <person name="Roader J."/>
            <person name="Houbraken J."/>
        </authorList>
    </citation>
    <scope>NUCLEOTIDE SEQUENCE</scope>
    <source>
        <strain evidence="2">M34</strain>
    </source>
</reference>
<keyword evidence="3" id="KW-1185">Reference proteome</keyword>
<dbReference type="Proteomes" id="UP000664132">
    <property type="component" value="Unassembled WGS sequence"/>
</dbReference>
<protein>
    <submittedName>
        <fullName evidence="2">Uncharacterized protein</fullName>
    </submittedName>
</protein>
<sequence length="542" mass="59377">MKYRAWIGQAVSALSDGNGRRREDGKNKKKNSRSGEKSGGEAAPEIPRLRIAEEFSSENWKLRLESPKTTVIEGKNLEPIQTTGKTIAKFEEEQWRLSRSASSDTLPTRADSKASTSSASTITLSTITEPAHEMIPGEDAQPEIGIATLSATHAPMQESSSHIPNQSKGPIRLGLRHRTKSSSSIIFEQSLSAPITIILTTPDSDPISGPHLPSSSSSFSSEHYDQYATNLRRPAMSRSKSYMATRATRSFSTPSIPSLASTGHLSPNSSTTSLPSFLDLNKLMPPSEQVLDMTRLRKAQEFREIRKFMIGFLNTKGHALPPKLRLRIMAGYSIAENELNRDTVKRFALSDSISETDEGVALDGVGSDDTKGNEMSDAESLRILSMAFQSQIPLVTPHLEEAYVKAVPGRLPKNHTRSLREEREMRLLGRTLSTSDLPLRKLTSHSRSGRQSAEYGSLKASASVPDLSRRRSTILDVASMPRTVTGRPGGAAQKMHIVGGVVEQQTRVKRQSIISGAFGAVREAMGGSMGERERRRMVAEVR</sequence>
<proteinExistence type="predicted"/>
<dbReference type="OrthoDB" id="3529015at2759"/>
<evidence type="ECO:0000313" key="2">
    <source>
        <dbReference type="EMBL" id="KAG4414719.1"/>
    </source>
</evidence>
<accession>A0A8H7W8F5</accession>
<feature type="region of interest" description="Disordered" evidence="1">
    <location>
        <begin position="12"/>
        <end position="48"/>
    </location>
</feature>
<name>A0A8H7W8F5_9HELO</name>
<feature type="compositionally biased region" description="Polar residues" evidence="1">
    <location>
        <begin position="97"/>
        <end position="106"/>
    </location>
</feature>
<feature type="compositionally biased region" description="Polar residues" evidence="1">
    <location>
        <begin position="246"/>
        <end position="264"/>
    </location>
</feature>
<evidence type="ECO:0000313" key="3">
    <source>
        <dbReference type="Proteomes" id="UP000664132"/>
    </source>
</evidence>